<feature type="region of interest" description="Disordered" evidence="3">
    <location>
        <begin position="401"/>
        <end position="504"/>
    </location>
</feature>
<feature type="compositionally biased region" description="Polar residues" evidence="3">
    <location>
        <begin position="409"/>
        <end position="451"/>
    </location>
</feature>
<dbReference type="EMBL" id="LJIJ01000022">
    <property type="protein sequence ID" value="ODN05484.1"/>
    <property type="molecule type" value="Genomic_DNA"/>
</dbReference>
<dbReference type="GO" id="GO:0006357">
    <property type="term" value="P:regulation of transcription by RNA polymerase II"/>
    <property type="evidence" value="ECO:0007669"/>
    <property type="project" value="InterPro"/>
</dbReference>
<proteinExistence type="inferred from homology"/>
<dbReference type="Gene3D" id="1.10.472.10">
    <property type="entry name" value="Cyclin-like"/>
    <property type="match status" value="2"/>
</dbReference>
<protein>
    <submittedName>
        <fullName evidence="6">Cyclin-L1</fullName>
    </submittedName>
</protein>
<evidence type="ECO:0000259" key="4">
    <source>
        <dbReference type="SMART" id="SM00385"/>
    </source>
</evidence>
<comment type="similarity">
    <text evidence="2">Belongs to the cyclin family.</text>
</comment>
<feature type="domain" description="Cyclin C-terminal" evidence="5">
    <location>
        <begin position="288"/>
        <end position="413"/>
    </location>
</feature>
<accession>A0A1D2NJR0</accession>
<evidence type="ECO:0000259" key="5">
    <source>
        <dbReference type="SMART" id="SM01332"/>
    </source>
</evidence>
<feature type="compositionally biased region" description="Polar residues" evidence="3">
    <location>
        <begin position="80"/>
        <end position="90"/>
    </location>
</feature>
<evidence type="ECO:0000313" key="6">
    <source>
        <dbReference type="EMBL" id="ODN05484.1"/>
    </source>
</evidence>
<sequence>MSVTSFSSGNVSLRPVGDGLVGGASYTNNSTNSLKKSHLLTTTSGGLSSSVMTSNDSLRKSGSSVDIRKNNTSNSTTTSPTRGVSVNLVDSTSSRSSTTAVAVPTIKVTPAPPSSGNGSTATPSETPAATTLPKAYGKIVLTLENVLLPNEKLSPTPSSLDGLDEDNEMDLRIMGCELITTAGILLKLPQTAMATGQVLFQRFYYSKSFIRQPMEPTAMACIYLASKIEEAPRRIRDVVNVFHHIKLVRAGKPIQPMILDAAYIRTKNDVTLAERRVLKELGFCVHVKHPHKLIVIYLQQLTYDNESEFVQLSWNYMSDALRSNVFVRYTPEAIACACIYLSARILKIPLPNNPPWFVIFDTTEAQIVDICENILTLYDRPKVNYEQLEKKLEQLIKAYQDSKQKHRSGTSTSDKAALGTPTSASPLSRPASPQGSAPANASSTEASTVNNGKDKVIDDNKEKKKDKDDTSKAVGKRSAPSSPEPAKRSRRTPSPIVFDDSPKRHKRVDMLTQAQGRVLAHAPERGSLQRNDLVELEVEVDHIHRSVIIITNINHTVDRR</sequence>
<feature type="region of interest" description="Disordered" evidence="3">
    <location>
        <begin position="107"/>
        <end position="129"/>
    </location>
</feature>
<evidence type="ECO:0000313" key="7">
    <source>
        <dbReference type="Proteomes" id="UP000094527"/>
    </source>
</evidence>
<feature type="compositionally biased region" description="Basic and acidic residues" evidence="3">
    <location>
        <begin position="452"/>
        <end position="471"/>
    </location>
</feature>
<dbReference type="GO" id="GO:0016538">
    <property type="term" value="F:cyclin-dependent protein serine/threonine kinase regulator activity"/>
    <property type="evidence" value="ECO:0007669"/>
    <property type="project" value="InterPro"/>
</dbReference>
<evidence type="ECO:0000256" key="1">
    <source>
        <dbReference type="ARBA" id="ARBA00023127"/>
    </source>
</evidence>
<evidence type="ECO:0000256" key="3">
    <source>
        <dbReference type="SAM" id="MobiDB-lite"/>
    </source>
</evidence>
<dbReference type="InterPro" id="IPR004367">
    <property type="entry name" value="Cyclin_C-dom"/>
</dbReference>
<feature type="compositionally biased region" description="Polar residues" evidence="3">
    <location>
        <begin position="51"/>
        <end position="64"/>
    </location>
</feature>
<feature type="domain" description="Cyclin-like" evidence="4">
    <location>
        <begin position="292"/>
        <end position="376"/>
    </location>
</feature>
<dbReference type="OrthoDB" id="10264655at2759"/>
<dbReference type="InterPro" id="IPR006671">
    <property type="entry name" value="Cyclin_N"/>
</dbReference>
<dbReference type="SMART" id="SM00385">
    <property type="entry name" value="CYCLIN"/>
    <property type="match status" value="2"/>
</dbReference>
<dbReference type="STRING" id="48709.A0A1D2NJR0"/>
<evidence type="ECO:0000256" key="2">
    <source>
        <dbReference type="RuleBase" id="RU000383"/>
    </source>
</evidence>
<keyword evidence="1 2" id="KW-0195">Cyclin</keyword>
<dbReference type="PANTHER" id="PTHR10026">
    <property type="entry name" value="CYCLIN"/>
    <property type="match status" value="1"/>
</dbReference>
<reference evidence="6 7" key="1">
    <citation type="journal article" date="2016" name="Genome Biol. Evol.">
        <title>Gene Family Evolution Reflects Adaptation to Soil Environmental Stressors in the Genome of the Collembolan Orchesella cincta.</title>
        <authorList>
            <person name="Faddeeva-Vakhrusheva A."/>
            <person name="Derks M.F."/>
            <person name="Anvar S.Y."/>
            <person name="Agamennone V."/>
            <person name="Suring W."/>
            <person name="Smit S."/>
            <person name="van Straalen N.M."/>
            <person name="Roelofs D."/>
        </authorList>
    </citation>
    <scope>NUCLEOTIDE SEQUENCE [LARGE SCALE GENOMIC DNA]</scope>
    <source>
        <tissue evidence="6">Mixed pool</tissue>
    </source>
</reference>
<feature type="region of interest" description="Disordered" evidence="3">
    <location>
        <begin position="42"/>
        <end position="94"/>
    </location>
</feature>
<dbReference type="SUPFAM" id="SSF47954">
    <property type="entry name" value="Cyclin-like"/>
    <property type="match status" value="2"/>
</dbReference>
<feature type="domain" description="Cyclin-like" evidence="4">
    <location>
        <begin position="177"/>
        <end position="279"/>
    </location>
</feature>
<dbReference type="Proteomes" id="UP000094527">
    <property type="component" value="Unassembled WGS sequence"/>
</dbReference>
<dbReference type="InterPro" id="IPR036915">
    <property type="entry name" value="Cyclin-like_sf"/>
</dbReference>
<dbReference type="InterPro" id="IPR043198">
    <property type="entry name" value="Cyclin/Ssn8"/>
</dbReference>
<dbReference type="Pfam" id="PF02984">
    <property type="entry name" value="Cyclin_C"/>
    <property type="match status" value="1"/>
</dbReference>
<comment type="caution">
    <text evidence="6">The sequence shown here is derived from an EMBL/GenBank/DDBJ whole genome shotgun (WGS) entry which is preliminary data.</text>
</comment>
<gene>
    <name evidence="6" type="ORF">Ocin01_01165</name>
</gene>
<dbReference type="SMART" id="SM01332">
    <property type="entry name" value="Cyclin_C"/>
    <property type="match status" value="1"/>
</dbReference>
<feature type="compositionally biased region" description="Low complexity" evidence="3">
    <location>
        <begin position="70"/>
        <end position="79"/>
    </location>
</feature>
<keyword evidence="7" id="KW-1185">Reference proteome</keyword>
<feature type="compositionally biased region" description="Low complexity" evidence="3">
    <location>
        <begin position="119"/>
        <end position="129"/>
    </location>
</feature>
<organism evidence="6 7">
    <name type="scientific">Orchesella cincta</name>
    <name type="common">Springtail</name>
    <name type="synonym">Podura cincta</name>
    <dbReference type="NCBI Taxonomy" id="48709"/>
    <lineage>
        <taxon>Eukaryota</taxon>
        <taxon>Metazoa</taxon>
        <taxon>Ecdysozoa</taxon>
        <taxon>Arthropoda</taxon>
        <taxon>Hexapoda</taxon>
        <taxon>Collembola</taxon>
        <taxon>Entomobryomorpha</taxon>
        <taxon>Entomobryoidea</taxon>
        <taxon>Orchesellidae</taxon>
        <taxon>Orchesellinae</taxon>
        <taxon>Orchesella</taxon>
    </lineage>
</organism>
<dbReference type="FunFam" id="1.10.472.10:FF:000031">
    <property type="entry name" value="cyclin-L1-1-like isoform X1"/>
    <property type="match status" value="1"/>
</dbReference>
<name>A0A1D2NJR0_ORCCI</name>
<dbReference type="InterPro" id="IPR013763">
    <property type="entry name" value="Cyclin-like_dom"/>
</dbReference>
<dbReference type="Pfam" id="PF00134">
    <property type="entry name" value="Cyclin_N"/>
    <property type="match status" value="1"/>
</dbReference>
<dbReference type="AlphaFoldDB" id="A0A1D2NJR0"/>